<proteinExistence type="predicted"/>
<evidence type="ECO:0000313" key="1">
    <source>
        <dbReference type="EMBL" id="KAJ1351561.1"/>
    </source>
</evidence>
<comment type="caution">
    <text evidence="1">The sequence shown here is derived from an EMBL/GenBank/DDBJ whole genome shotgun (WGS) entry which is preliminary data.</text>
</comment>
<organism evidence="1 2">
    <name type="scientific">Parelaphostrongylus tenuis</name>
    <name type="common">Meningeal worm</name>
    <dbReference type="NCBI Taxonomy" id="148309"/>
    <lineage>
        <taxon>Eukaryota</taxon>
        <taxon>Metazoa</taxon>
        <taxon>Ecdysozoa</taxon>
        <taxon>Nematoda</taxon>
        <taxon>Chromadorea</taxon>
        <taxon>Rhabditida</taxon>
        <taxon>Rhabditina</taxon>
        <taxon>Rhabditomorpha</taxon>
        <taxon>Strongyloidea</taxon>
        <taxon>Metastrongylidae</taxon>
        <taxon>Parelaphostrongylus</taxon>
    </lineage>
</organism>
<sequence>MAAAWTNQEHCRHIVVRHRNETGYSGKMSRQTPCTNRLPHIAKSSDNILKNLAEPLCHNHTKIPDVALSD</sequence>
<protein>
    <submittedName>
        <fullName evidence="1">Uncharacterized protein</fullName>
    </submittedName>
</protein>
<dbReference type="AlphaFoldDB" id="A0AAD5MLN9"/>
<gene>
    <name evidence="1" type="ORF">KIN20_007633</name>
</gene>
<keyword evidence="2" id="KW-1185">Reference proteome</keyword>
<accession>A0AAD5MLN9</accession>
<name>A0AAD5MLN9_PARTN</name>
<evidence type="ECO:0000313" key="2">
    <source>
        <dbReference type="Proteomes" id="UP001196413"/>
    </source>
</evidence>
<dbReference type="EMBL" id="JAHQIW010001106">
    <property type="protein sequence ID" value="KAJ1351561.1"/>
    <property type="molecule type" value="Genomic_DNA"/>
</dbReference>
<dbReference type="Proteomes" id="UP001196413">
    <property type="component" value="Unassembled WGS sequence"/>
</dbReference>
<reference evidence="1" key="1">
    <citation type="submission" date="2021-06" db="EMBL/GenBank/DDBJ databases">
        <title>Parelaphostrongylus tenuis whole genome reference sequence.</title>
        <authorList>
            <person name="Garwood T.J."/>
            <person name="Larsen P.A."/>
            <person name="Fountain-Jones N.M."/>
            <person name="Garbe J.R."/>
            <person name="Macchietto M.G."/>
            <person name="Kania S.A."/>
            <person name="Gerhold R.W."/>
            <person name="Richards J.E."/>
            <person name="Wolf T.M."/>
        </authorList>
    </citation>
    <scope>NUCLEOTIDE SEQUENCE</scope>
    <source>
        <strain evidence="1">MNPRO001-30</strain>
        <tissue evidence="1">Meninges</tissue>
    </source>
</reference>